<organism evidence="2">
    <name type="scientific">Trichuris suis</name>
    <name type="common">pig whipworm</name>
    <dbReference type="NCBI Taxonomy" id="68888"/>
    <lineage>
        <taxon>Eukaryota</taxon>
        <taxon>Metazoa</taxon>
        <taxon>Ecdysozoa</taxon>
        <taxon>Nematoda</taxon>
        <taxon>Enoplea</taxon>
        <taxon>Dorylaimia</taxon>
        <taxon>Trichinellida</taxon>
        <taxon>Trichuridae</taxon>
        <taxon>Trichuris</taxon>
    </lineage>
</organism>
<dbReference type="Proteomes" id="UP000030758">
    <property type="component" value="Unassembled WGS sequence"/>
</dbReference>
<evidence type="ECO:0000313" key="2">
    <source>
        <dbReference type="EMBL" id="KFD61166.1"/>
    </source>
</evidence>
<keyword evidence="1" id="KW-0812">Transmembrane</keyword>
<feature type="transmembrane region" description="Helical" evidence="1">
    <location>
        <begin position="108"/>
        <end position="129"/>
    </location>
</feature>
<dbReference type="AlphaFoldDB" id="A0A085MVC0"/>
<accession>A0A085MVC0</accession>
<keyword evidence="1" id="KW-1133">Transmembrane helix</keyword>
<evidence type="ECO:0000256" key="1">
    <source>
        <dbReference type="SAM" id="Phobius"/>
    </source>
</evidence>
<feature type="transmembrane region" description="Helical" evidence="1">
    <location>
        <begin position="47"/>
        <end position="66"/>
    </location>
</feature>
<feature type="transmembrane region" description="Helical" evidence="1">
    <location>
        <begin position="78"/>
        <end position="96"/>
    </location>
</feature>
<sequence length="163" mass="18636">MLSFSCWHVSSSRLSASPRASFVRHMFLPGTFPLVCGHIFSRVCLRWSVSFPHVPLCILFVWAILTRLPLPVTCSHRFIFIGPPSGISQAGSYFAVHVSRISFHGRFRFHAILLLRCFLSMRFVFMGYLSMLSGHTFRQIWLSMVPELPSFYLQPGSFSFQLG</sequence>
<protein>
    <submittedName>
        <fullName evidence="2">Uncharacterized protein</fullName>
    </submittedName>
</protein>
<reference evidence="2" key="1">
    <citation type="journal article" date="2014" name="Nat. Genet.">
        <title>Genome and transcriptome of the porcine whipworm Trichuris suis.</title>
        <authorList>
            <person name="Jex A.R."/>
            <person name="Nejsum P."/>
            <person name="Schwarz E.M."/>
            <person name="Hu L."/>
            <person name="Young N.D."/>
            <person name="Hall R.S."/>
            <person name="Korhonen P.K."/>
            <person name="Liao S."/>
            <person name="Thamsborg S."/>
            <person name="Xia J."/>
            <person name="Xu P."/>
            <person name="Wang S."/>
            <person name="Scheerlinck J.P."/>
            <person name="Hofmann A."/>
            <person name="Sternberg P.W."/>
            <person name="Wang J."/>
            <person name="Gasser R.B."/>
        </authorList>
    </citation>
    <scope>NUCLEOTIDE SEQUENCE [LARGE SCALE GENOMIC DNA]</scope>
    <source>
        <strain evidence="2">DCEP-RM93F</strain>
    </source>
</reference>
<name>A0A085MVC0_9BILA</name>
<proteinExistence type="predicted"/>
<gene>
    <name evidence="2" type="ORF">M514_26653</name>
</gene>
<keyword evidence="1" id="KW-0472">Membrane</keyword>
<dbReference type="EMBL" id="KL367633">
    <property type="protein sequence ID" value="KFD61166.1"/>
    <property type="molecule type" value="Genomic_DNA"/>
</dbReference>